<dbReference type="InterPro" id="IPR018246">
    <property type="entry name" value="AP_endonuc_F2_Zn_BS"/>
</dbReference>
<comment type="similarity">
    <text evidence="2">Belongs to the AP endonuclease 2 family.</text>
</comment>
<dbReference type="PANTHER" id="PTHR21445:SF0">
    <property type="entry name" value="APURINIC-APYRIMIDINIC ENDONUCLEASE"/>
    <property type="match status" value="1"/>
</dbReference>
<evidence type="ECO:0000259" key="8">
    <source>
        <dbReference type="Pfam" id="PF01261"/>
    </source>
</evidence>
<dbReference type="Proteomes" id="UP001500542">
    <property type="component" value="Unassembled WGS sequence"/>
</dbReference>
<dbReference type="InterPro" id="IPR036237">
    <property type="entry name" value="Xyl_isomerase-like_sf"/>
</dbReference>
<evidence type="ECO:0000256" key="6">
    <source>
        <dbReference type="ARBA" id="ARBA00022833"/>
    </source>
</evidence>
<dbReference type="PROSITE" id="PS00730">
    <property type="entry name" value="AP_NUCLEASE_F2_2"/>
    <property type="match status" value="1"/>
</dbReference>
<accession>A0ABP4C9N4</accession>
<comment type="cofactor">
    <cofactor evidence="1">
        <name>Zn(2+)</name>
        <dbReference type="ChEBI" id="CHEBI:29105"/>
    </cofactor>
</comment>
<proteinExistence type="inferred from homology"/>
<evidence type="ECO:0000313" key="9">
    <source>
        <dbReference type="EMBL" id="GAA0961108.1"/>
    </source>
</evidence>
<keyword evidence="7" id="KW-0234">DNA repair</keyword>
<gene>
    <name evidence="9" type="ORF">GCM10009554_77040</name>
</gene>
<dbReference type="PROSITE" id="PS00731">
    <property type="entry name" value="AP_NUCLEASE_F2_3"/>
    <property type="match status" value="1"/>
</dbReference>
<name>A0ABP4C9N4_9ACTN</name>
<dbReference type="SMART" id="SM00518">
    <property type="entry name" value="AP2Ec"/>
    <property type="match status" value="1"/>
</dbReference>
<keyword evidence="5" id="KW-0378">Hydrolase</keyword>
<dbReference type="NCBIfam" id="TIGR00587">
    <property type="entry name" value="nfo"/>
    <property type="match status" value="1"/>
</dbReference>
<keyword evidence="4" id="KW-0227">DNA damage</keyword>
<evidence type="ECO:0000256" key="3">
    <source>
        <dbReference type="ARBA" id="ARBA00022723"/>
    </source>
</evidence>
<organism evidence="9 10">
    <name type="scientific">Kribbella koreensis</name>
    <dbReference type="NCBI Taxonomy" id="57909"/>
    <lineage>
        <taxon>Bacteria</taxon>
        <taxon>Bacillati</taxon>
        <taxon>Actinomycetota</taxon>
        <taxon>Actinomycetes</taxon>
        <taxon>Propionibacteriales</taxon>
        <taxon>Kribbellaceae</taxon>
        <taxon>Kribbella</taxon>
    </lineage>
</organism>
<dbReference type="SUPFAM" id="SSF51658">
    <property type="entry name" value="Xylose isomerase-like"/>
    <property type="match status" value="1"/>
</dbReference>
<comment type="caution">
    <text evidence="9">The sequence shown here is derived from an EMBL/GenBank/DDBJ whole genome shotgun (WGS) entry which is preliminary data.</text>
</comment>
<keyword evidence="10" id="KW-1185">Reference proteome</keyword>
<feature type="domain" description="Xylose isomerase-like TIM barrel" evidence="8">
    <location>
        <begin position="21"/>
        <end position="254"/>
    </location>
</feature>
<keyword evidence="3" id="KW-0479">Metal-binding</keyword>
<evidence type="ECO:0000256" key="7">
    <source>
        <dbReference type="ARBA" id="ARBA00023204"/>
    </source>
</evidence>
<dbReference type="CDD" id="cd00019">
    <property type="entry name" value="AP2Ec"/>
    <property type="match status" value="1"/>
</dbReference>
<evidence type="ECO:0000256" key="2">
    <source>
        <dbReference type="ARBA" id="ARBA00005340"/>
    </source>
</evidence>
<dbReference type="Pfam" id="PF01261">
    <property type="entry name" value="AP_endonuc_2"/>
    <property type="match status" value="1"/>
</dbReference>
<evidence type="ECO:0000313" key="10">
    <source>
        <dbReference type="Proteomes" id="UP001500542"/>
    </source>
</evidence>
<sequence length="281" mass="29096">MSLIGTHVAVAGGLVKTGLGEADEVGAEIIQLFAGNPRSWAPRAADPAADEAFRAACAERALPVVVHAPHLINLGAPSELVLSRSLAALELTLQRAADLGAIAVVVHAGSSVTPGRRKTALAALPKLIRPLLDQAPSVRLLIEPTAGAGESMASTIAGTVEYLQAVNDERVGLCLDTCHLHAAGEDLADPHLLDDLVSTVALVHVNDSRDPRGSHRDRHESLGAGTIGLPTLAAFLANPVLAEVPMLVETPTHQRDVALLKSVRRPSGTGAPDVLSIRTAS</sequence>
<reference evidence="10" key="1">
    <citation type="journal article" date="2019" name="Int. J. Syst. Evol. Microbiol.">
        <title>The Global Catalogue of Microorganisms (GCM) 10K type strain sequencing project: providing services to taxonomists for standard genome sequencing and annotation.</title>
        <authorList>
            <consortium name="The Broad Institute Genomics Platform"/>
            <consortium name="The Broad Institute Genome Sequencing Center for Infectious Disease"/>
            <person name="Wu L."/>
            <person name="Ma J."/>
        </authorList>
    </citation>
    <scope>NUCLEOTIDE SEQUENCE [LARGE SCALE GENOMIC DNA]</scope>
    <source>
        <strain evidence="10">JCM 10977</strain>
    </source>
</reference>
<keyword evidence="6" id="KW-0862">Zinc</keyword>
<evidence type="ECO:0000256" key="5">
    <source>
        <dbReference type="ARBA" id="ARBA00022801"/>
    </source>
</evidence>
<dbReference type="InterPro" id="IPR001719">
    <property type="entry name" value="AP_endonuc_2"/>
</dbReference>
<dbReference type="Gene3D" id="3.20.20.150">
    <property type="entry name" value="Divalent-metal-dependent TIM barrel enzymes"/>
    <property type="match status" value="1"/>
</dbReference>
<dbReference type="RefSeq" id="WP_343982521.1">
    <property type="nucleotide sequence ID" value="NZ_BAAAHK010000022.1"/>
</dbReference>
<dbReference type="EMBL" id="BAAAHK010000022">
    <property type="protein sequence ID" value="GAA0961108.1"/>
    <property type="molecule type" value="Genomic_DNA"/>
</dbReference>
<protein>
    <submittedName>
        <fullName evidence="9">Deoxyribonuclease IV</fullName>
    </submittedName>
</protein>
<evidence type="ECO:0000256" key="1">
    <source>
        <dbReference type="ARBA" id="ARBA00001947"/>
    </source>
</evidence>
<evidence type="ECO:0000256" key="4">
    <source>
        <dbReference type="ARBA" id="ARBA00022763"/>
    </source>
</evidence>
<dbReference type="InterPro" id="IPR013022">
    <property type="entry name" value="Xyl_isomerase-like_TIM-brl"/>
</dbReference>
<dbReference type="PROSITE" id="PS51432">
    <property type="entry name" value="AP_NUCLEASE_F2_4"/>
    <property type="match status" value="1"/>
</dbReference>
<dbReference type="PANTHER" id="PTHR21445">
    <property type="entry name" value="ENDONUCLEASE IV ENDODEOXYRIBONUCLEASE IV"/>
    <property type="match status" value="1"/>
</dbReference>